<sequence length="151" mass="16406">MVRVQVRVTQRMHEIAHAQASGLRHHVGQQRVAGDVERHAEEDVAAALVQLAAELAVHHVELEQVVARHQRHLRKLAHVPGADHQPARIGVALDLVQQPLHLVDRTAIGGRPAAPLLAVDRAEIAFLVGPLVPDAHLVVLQVADVGAASWW</sequence>
<dbReference type="Proteomes" id="UP000740926">
    <property type="component" value="Unassembled WGS sequence"/>
</dbReference>
<name>A0A9P6YC17_9FUNG</name>
<proteinExistence type="predicted"/>
<gene>
    <name evidence="1" type="ORF">G6F50_013903</name>
</gene>
<dbReference type="EMBL" id="JAANIU010006014">
    <property type="protein sequence ID" value="KAG1544186.1"/>
    <property type="molecule type" value="Genomic_DNA"/>
</dbReference>
<evidence type="ECO:0000313" key="1">
    <source>
        <dbReference type="EMBL" id="KAG1544186.1"/>
    </source>
</evidence>
<dbReference type="AlphaFoldDB" id="A0A9P6YC17"/>
<keyword evidence="2" id="KW-1185">Reference proteome</keyword>
<organism evidence="1 2">
    <name type="scientific">Rhizopus delemar</name>
    <dbReference type="NCBI Taxonomy" id="936053"/>
    <lineage>
        <taxon>Eukaryota</taxon>
        <taxon>Fungi</taxon>
        <taxon>Fungi incertae sedis</taxon>
        <taxon>Mucoromycota</taxon>
        <taxon>Mucoromycotina</taxon>
        <taxon>Mucoromycetes</taxon>
        <taxon>Mucorales</taxon>
        <taxon>Mucorineae</taxon>
        <taxon>Rhizopodaceae</taxon>
        <taxon>Rhizopus</taxon>
    </lineage>
</organism>
<protein>
    <submittedName>
        <fullName evidence="1">Uncharacterized protein</fullName>
    </submittedName>
</protein>
<evidence type="ECO:0000313" key="2">
    <source>
        <dbReference type="Proteomes" id="UP000740926"/>
    </source>
</evidence>
<reference evidence="1 2" key="1">
    <citation type="journal article" date="2020" name="Microb. Genom.">
        <title>Genetic diversity of clinical and environmental Mucorales isolates obtained from an investigation of mucormycosis cases among solid organ transplant recipients.</title>
        <authorList>
            <person name="Nguyen M.H."/>
            <person name="Kaul D."/>
            <person name="Muto C."/>
            <person name="Cheng S.J."/>
            <person name="Richter R.A."/>
            <person name="Bruno V.M."/>
            <person name="Liu G."/>
            <person name="Beyhan S."/>
            <person name="Sundermann A.J."/>
            <person name="Mounaud S."/>
            <person name="Pasculle A.W."/>
            <person name="Nierman W.C."/>
            <person name="Driscoll E."/>
            <person name="Cumbie R."/>
            <person name="Clancy C.J."/>
            <person name="Dupont C.L."/>
        </authorList>
    </citation>
    <scope>NUCLEOTIDE SEQUENCE [LARGE SCALE GENOMIC DNA]</scope>
    <source>
        <strain evidence="1 2">GL24</strain>
    </source>
</reference>
<accession>A0A9P6YC17</accession>
<comment type="caution">
    <text evidence="1">The sequence shown here is derived from an EMBL/GenBank/DDBJ whole genome shotgun (WGS) entry which is preliminary data.</text>
</comment>